<proteinExistence type="predicted"/>
<comment type="caution">
    <text evidence="1">The sequence shown here is derived from an EMBL/GenBank/DDBJ whole genome shotgun (WGS) entry which is preliminary data.</text>
</comment>
<dbReference type="Proteomes" id="UP000268313">
    <property type="component" value="Unassembled WGS sequence"/>
</dbReference>
<sequence length="159" mass="16698">MLWGGAARAELAAVACVGTTDTKYEPGLKNTQQLVKFSGDASLLCTGVPFLLPTAVSIHTEGQAPLSCDLSLFSPVRSRFVIQWGDGTTSTAEAEPVVNEKQNGQFVLVVKGKVVEGRFPGALVTRTLISPTLDLNVCDSPQGVNRAEGLASLEVVSLP</sequence>
<dbReference type="AlphaFoldDB" id="A0A3A8KFT4"/>
<name>A0A3A8KFT4_9BACT</name>
<evidence type="ECO:0000313" key="2">
    <source>
        <dbReference type="Proteomes" id="UP000268313"/>
    </source>
</evidence>
<reference evidence="2" key="1">
    <citation type="submission" date="2018-09" db="EMBL/GenBank/DDBJ databases">
        <authorList>
            <person name="Livingstone P.G."/>
            <person name="Whitworth D.E."/>
        </authorList>
    </citation>
    <scope>NUCLEOTIDE SEQUENCE [LARGE SCALE GENOMIC DNA]</scope>
    <source>
        <strain evidence="2">CA043D</strain>
    </source>
</reference>
<dbReference type="EMBL" id="RAWE01000011">
    <property type="protein sequence ID" value="RKH06386.1"/>
    <property type="molecule type" value="Genomic_DNA"/>
</dbReference>
<keyword evidence="2" id="KW-1185">Reference proteome</keyword>
<organism evidence="1 2">
    <name type="scientific">Corallococcus carmarthensis</name>
    <dbReference type="NCBI Taxonomy" id="2316728"/>
    <lineage>
        <taxon>Bacteria</taxon>
        <taxon>Pseudomonadati</taxon>
        <taxon>Myxococcota</taxon>
        <taxon>Myxococcia</taxon>
        <taxon>Myxococcales</taxon>
        <taxon>Cystobacterineae</taxon>
        <taxon>Myxococcaceae</taxon>
        <taxon>Corallococcus</taxon>
    </lineage>
</organism>
<accession>A0A3A8KFT4</accession>
<evidence type="ECO:0000313" key="1">
    <source>
        <dbReference type="EMBL" id="RKH06386.1"/>
    </source>
</evidence>
<gene>
    <name evidence="1" type="ORF">D7X32_05510</name>
</gene>
<protein>
    <submittedName>
        <fullName evidence="1">Uncharacterized protein</fullName>
    </submittedName>
</protein>